<accession>A0A5C6DW50</accession>
<organism evidence="1 2">
    <name type="scientific">Novipirellula artificiosorum</name>
    <dbReference type="NCBI Taxonomy" id="2528016"/>
    <lineage>
        <taxon>Bacteria</taxon>
        <taxon>Pseudomonadati</taxon>
        <taxon>Planctomycetota</taxon>
        <taxon>Planctomycetia</taxon>
        <taxon>Pirellulales</taxon>
        <taxon>Pirellulaceae</taxon>
        <taxon>Novipirellula</taxon>
    </lineage>
</organism>
<comment type="caution">
    <text evidence="1">The sequence shown here is derived from an EMBL/GenBank/DDBJ whole genome shotgun (WGS) entry which is preliminary data.</text>
</comment>
<protein>
    <submittedName>
        <fullName evidence="1">Uncharacterized protein</fullName>
    </submittedName>
</protein>
<proteinExistence type="predicted"/>
<dbReference type="EMBL" id="SJPV01000002">
    <property type="protein sequence ID" value="TWU40960.1"/>
    <property type="molecule type" value="Genomic_DNA"/>
</dbReference>
<keyword evidence="2" id="KW-1185">Reference proteome</keyword>
<gene>
    <name evidence="1" type="ORF">Poly41_17950</name>
</gene>
<reference evidence="1 2" key="1">
    <citation type="submission" date="2019-02" db="EMBL/GenBank/DDBJ databases">
        <title>Deep-cultivation of Planctomycetes and their phenomic and genomic characterization uncovers novel biology.</title>
        <authorList>
            <person name="Wiegand S."/>
            <person name="Jogler M."/>
            <person name="Boedeker C."/>
            <person name="Pinto D."/>
            <person name="Vollmers J."/>
            <person name="Rivas-Marin E."/>
            <person name="Kohn T."/>
            <person name="Peeters S.H."/>
            <person name="Heuer A."/>
            <person name="Rast P."/>
            <person name="Oberbeckmann S."/>
            <person name="Bunk B."/>
            <person name="Jeske O."/>
            <person name="Meyerdierks A."/>
            <person name="Storesund J.E."/>
            <person name="Kallscheuer N."/>
            <person name="Luecker S."/>
            <person name="Lage O.M."/>
            <person name="Pohl T."/>
            <person name="Merkel B.J."/>
            <person name="Hornburger P."/>
            <person name="Mueller R.-W."/>
            <person name="Bruemmer F."/>
            <person name="Labrenz M."/>
            <person name="Spormann A.M."/>
            <person name="Op Den Camp H."/>
            <person name="Overmann J."/>
            <person name="Amann R."/>
            <person name="Jetten M.S.M."/>
            <person name="Mascher T."/>
            <person name="Medema M.H."/>
            <person name="Devos D.P."/>
            <person name="Kaster A.-K."/>
            <person name="Ovreas L."/>
            <person name="Rohde M."/>
            <person name="Galperin M.Y."/>
            <person name="Jogler C."/>
        </authorList>
    </citation>
    <scope>NUCLEOTIDE SEQUENCE [LARGE SCALE GENOMIC DNA]</scope>
    <source>
        <strain evidence="1 2">Poly41</strain>
    </source>
</reference>
<sequence>MNILPAGQVGVNAQRSLRPIFWLPSPPIFGGEGLGMRGARIYLRNLRRYQGVLEG</sequence>
<name>A0A5C6DW50_9BACT</name>
<dbReference type="AlphaFoldDB" id="A0A5C6DW50"/>
<dbReference type="Proteomes" id="UP000319143">
    <property type="component" value="Unassembled WGS sequence"/>
</dbReference>
<evidence type="ECO:0000313" key="1">
    <source>
        <dbReference type="EMBL" id="TWU40960.1"/>
    </source>
</evidence>
<evidence type="ECO:0000313" key="2">
    <source>
        <dbReference type="Proteomes" id="UP000319143"/>
    </source>
</evidence>